<protein>
    <submittedName>
        <fullName evidence="15">TonB-dependent receptor-like protein</fullName>
    </submittedName>
</protein>
<comment type="caution">
    <text evidence="15">The sequence shown here is derived from an EMBL/GenBank/DDBJ whole genome shotgun (WGS) entry which is preliminary data.</text>
</comment>
<dbReference type="PATRIC" id="fig|48936.3.peg.3494"/>
<dbReference type="Pfam" id="PF00593">
    <property type="entry name" value="TonB_dep_Rec_b-barrel"/>
    <property type="match status" value="1"/>
</dbReference>
<evidence type="ECO:0000259" key="14">
    <source>
        <dbReference type="Pfam" id="PF07715"/>
    </source>
</evidence>
<proteinExistence type="inferred from homology"/>
<keyword evidence="6" id="KW-0408">Iron</keyword>
<accession>A0A0B8ZC60</accession>
<dbReference type="InterPro" id="IPR000531">
    <property type="entry name" value="Beta-barrel_TonB"/>
</dbReference>
<evidence type="ECO:0000313" key="16">
    <source>
        <dbReference type="Proteomes" id="UP000031338"/>
    </source>
</evidence>
<dbReference type="STRING" id="48936.NJ75_03468"/>
<evidence type="ECO:0000256" key="11">
    <source>
        <dbReference type="RuleBase" id="RU003357"/>
    </source>
</evidence>
<comment type="subcellular location">
    <subcellularLocation>
        <location evidence="1">Cell outer membrane</location>
        <topology evidence="1">Multi-pass membrane protein</topology>
    </subcellularLocation>
</comment>
<dbReference type="GO" id="GO:0006826">
    <property type="term" value="P:iron ion transport"/>
    <property type="evidence" value="ECO:0007669"/>
    <property type="project" value="UniProtKB-KW"/>
</dbReference>
<evidence type="ECO:0000256" key="2">
    <source>
        <dbReference type="ARBA" id="ARBA00022448"/>
    </source>
</evidence>
<dbReference type="InterPro" id="IPR039426">
    <property type="entry name" value="TonB-dep_rcpt-like"/>
</dbReference>
<keyword evidence="16" id="KW-1185">Reference proteome</keyword>
<dbReference type="PANTHER" id="PTHR32552:SF81">
    <property type="entry name" value="TONB-DEPENDENT OUTER MEMBRANE RECEPTOR"/>
    <property type="match status" value="1"/>
</dbReference>
<evidence type="ECO:0000256" key="9">
    <source>
        <dbReference type="ARBA" id="ARBA00023136"/>
    </source>
</evidence>
<evidence type="ECO:0000256" key="3">
    <source>
        <dbReference type="ARBA" id="ARBA00022452"/>
    </source>
</evidence>
<dbReference type="AlphaFoldDB" id="A0A0B8ZC60"/>
<feature type="domain" description="TonB-dependent receptor-like beta-barrel" evidence="13">
    <location>
        <begin position="288"/>
        <end position="781"/>
    </location>
</feature>
<dbReference type="Gene3D" id="2.40.170.20">
    <property type="entry name" value="TonB-dependent receptor, beta-barrel domain"/>
    <property type="match status" value="2"/>
</dbReference>
<dbReference type="EMBL" id="JRVC01000020">
    <property type="protein sequence ID" value="KHS43848.1"/>
    <property type="molecule type" value="Genomic_DNA"/>
</dbReference>
<keyword evidence="15" id="KW-0675">Receptor</keyword>
<keyword evidence="5" id="KW-0812">Transmembrane</keyword>
<evidence type="ECO:0000256" key="8">
    <source>
        <dbReference type="ARBA" id="ARBA00023077"/>
    </source>
</evidence>
<feature type="chain" id="PRO_5002140652" evidence="12">
    <location>
        <begin position="23"/>
        <end position="816"/>
    </location>
</feature>
<evidence type="ECO:0000256" key="7">
    <source>
        <dbReference type="ARBA" id="ARBA00023065"/>
    </source>
</evidence>
<keyword evidence="10" id="KW-0998">Cell outer membrane</keyword>
<feature type="domain" description="TonB-dependent receptor plug" evidence="14">
    <location>
        <begin position="53"/>
        <end position="160"/>
    </location>
</feature>
<dbReference type="RefSeq" id="WP_039336712.1">
    <property type="nucleotide sequence ID" value="NZ_JRVC01000020.1"/>
</dbReference>
<name>A0A0B8ZC60_9SPHN</name>
<organism evidence="15 16">
    <name type="scientific">Novosphingobium subterraneum</name>
    <dbReference type="NCBI Taxonomy" id="48936"/>
    <lineage>
        <taxon>Bacteria</taxon>
        <taxon>Pseudomonadati</taxon>
        <taxon>Pseudomonadota</taxon>
        <taxon>Alphaproteobacteria</taxon>
        <taxon>Sphingomonadales</taxon>
        <taxon>Sphingomonadaceae</taxon>
        <taxon>Novosphingobium</taxon>
    </lineage>
</organism>
<dbReference type="PANTHER" id="PTHR32552">
    <property type="entry name" value="FERRICHROME IRON RECEPTOR-RELATED"/>
    <property type="match status" value="1"/>
</dbReference>
<evidence type="ECO:0000256" key="1">
    <source>
        <dbReference type="ARBA" id="ARBA00004571"/>
    </source>
</evidence>
<dbReference type="InterPro" id="IPR012910">
    <property type="entry name" value="Plug_dom"/>
</dbReference>
<keyword evidence="8 11" id="KW-0798">TonB box</keyword>
<keyword evidence="2" id="KW-0813">Transport</keyword>
<dbReference type="Pfam" id="PF07715">
    <property type="entry name" value="Plug"/>
    <property type="match status" value="1"/>
</dbReference>
<gene>
    <name evidence="15" type="ORF">NJ75_03468</name>
</gene>
<dbReference type="Proteomes" id="UP000031338">
    <property type="component" value="Unassembled WGS sequence"/>
</dbReference>
<dbReference type="GO" id="GO:0009279">
    <property type="term" value="C:cell outer membrane"/>
    <property type="evidence" value="ECO:0007669"/>
    <property type="project" value="UniProtKB-SubCell"/>
</dbReference>
<keyword evidence="3" id="KW-1134">Transmembrane beta strand</keyword>
<evidence type="ECO:0000256" key="4">
    <source>
        <dbReference type="ARBA" id="ARBA00022496"/>
    </source>
</evidence>
<keyword evidence="9 11" id="KW-0472">Membrane</keyword>
<comment type="similarity">
    <text evidence="11">Belongs to the TonB-dependent receptor family.</text>
</comment>
<sequence length="816" mass="87888">MRNLLLVSTAISTFAIATPAIAQDAAPQSAEVLDDSGIGEIVVTAQRRTESIQKAAIPIDAVKGDDLLQRGIGNAADLTRAVPSLSIPAPGAGVASVFIRGVGNITTSSYNDPAVTPSYDGVVLGRSGGVFGAAFYDLQRVEVLKGPQGILYGRNATGGAINVLPARPELGVNSMGFNLAYGNYDQIDVDARANIATGENTALRIAGAYMTHDGYNKDGTDDAKRGSLRAQFLYEPSTDLSVRLGADYSHVGGKGVGGNYLGAFVPIGSGYTFVSSGLAQSEGFNSEASRAWISTQLGGPGLDFRRPMQSDPSQDITYWGVNAEFNLQTGIGKLTVIPAYRKTRERSEFYGPAFNTGNVREDTKQSSFEARLAGKAGMFDYVVGGFYFNETIDANNIYNQEFVLPIQTYTAKTESLAAFGQLTAHVSDRVRLVAGARYTHDKKTVNGLINNIIAVCNESAPPFCIGQMPHLPNFFNADDAIGWLGSNGFINTNVAISPPSNTTKSGQIIYPMVNGANGIILKTYNNINDTDTFSRVTWKVSAEFDVTPTSLVYATVESGYRAGGIQMVDSPLKEKYKPEFITAYTIGSKNRFLNNKLQVNLEGFIWKYRDQQITYFTVDSNGTLISSNENAGRSTIKGFDVDVIVKPASGTTLGAKVQYLDSKYEELTLTSAIPFDNFNCPVSGSAGTTSNGSPIISYDCSGKQLLFSPKWTVNLSAEQVVPLGNDLELVTNVDTAWRDSQWAAFEFLDFERVPAYWTTGASVSLRAPEGAWGLTAYVQNIENERRNLTPQSSPMGVAVAHYSAPRTYGLRFSANF</sequence>
<keyword evidence="12" id="KW-0732">Signal</keyword>
<keyword evidence="7" id="KW-0406">Ion transport</keyword>
<evidence type="ECO:0000313" key="15">
    <source>
        <dbReference type="EMBL" id="KHS43848.1"/>
    </source>
</evidence>
<dbReference type="SUPFAM" id="SSF56935">
    <property type="entry name" value="Porins"/>
    <property type="match status" value="1"/>
</dbReference>
<feature type="signal peptide" evidence="12">
    <location>
        <begin position="1"/>
        <end position="22"/>
    </location>
</feature>
<evidence type="ECO:0000256" key="6">
    <source>
        <dbReference type="ARBA" id="ARBA00023004"/>
    </source>
</evidence>
<dbReference type="InterPro" id="IPR036942">
    <property type="entry name" value="Beta-barrel_TonB_sf"/>
</dbReference>
<reference evidence="15 16" key="1">
    <citation type="submission" date="2014-10" db="EMBL/GenBank/DDBJ databases">
        <title>Draft genome sequence of Novosphingobium subterraneum DSM 12447.</title>
        <authorList>
            <person name="Gan H.M."/>
            <person name="Gan H.Y."/>
            <person name="Savka M.A."/>
        </authorList>
    </citation>
    <scope>NUCLEOTIDE SEQUENCE [LARGE SCALE GENOMIC DNA]</scope>
    <source>
        <strain evidence="15 16">DSM 12447</strain>
    </source>
</reference>
<evidence type="ECO:0000259" key="13">
    <source>
        <dbReference type="Pfam" id="PF00593"/>
    </source>
</evidence>
<evidence type="ECO:0000256" key="5">
    <source>
        <dbReference type="ARBA" id="ARBA00022692"/>
    </source>
</evidence>
<evidence type="ECO:0000256" key="10">
    <source>
        <dbReference type="ARBA" id="ARBA00023237"/>
    </source>
</evidence>
<evidence type="ECO:0000256" key="12">
    <source>
        <dbReference type="SAM" id="SignalP"/>
    </source>
</evidence>
<keyword evidence="4" id="KW-0410">Iron transport</keyword>